<feature type="compositionally biased region" description="Basic and acidic residues" evidence="1">
    <location>
        <begin position="177"/>
        <end position="188"/>
    </location>
</feature>
<accession>A0A699Z385</accession>
<dbReference type="EMBL" id="BLLF01000270">
    <property type="protein sequence ID" value="GFH09862.1"/>
    <property type="molecule type" value="Genomic_DNA"/>
</dbReference>
<keyword evidence="3" id="KW-1185">Reference proteome</keyword>
<comment type="caution">
    <text evidence="2">The sequence shown here is derived from an EMBL/GenBank/DDBJ whole genome shotgun (WGS) entry which is preliminary data.</text>
</comment>
<evidence type="ECO:0000256" key="1">
    <source>
        <dbReference type="SAM" id="MobiDB-lite"/>
    </source>
</evidence>
<organism evidence="2 3">
    <name type="scientific">Haematococcus lacustris</name>
    <name type="common">Green alga</name>
    <name type="synonym">Haematococcus pluvialis</name>
    <dbReference type="NCBI Taxonomy" id="44745"/>
    <lineage>
        <taxon>Eukaryota</taxon>
        <taxon>Viridiplantae</taxon>
        <taxon>Chlorophyta</taxon>
        <taxon>core chlorophytes</taxon>
        <taxon>Chlorophyceae</taxon>
        <taxon>CS clade</taxon>
        <taxon>Chlamydomonadales</taxon>
        <taxon>Haematococcaceae</taxon>
        <taxon>Haematococcus</taxon>
    </lineage>
</organism>
<name>A0A699Z385_HAELA</name>
<sequence length="256" mass="28639">MRDLATGQVLRQWEWELTKGQLKHDSGLTEAKQNTARWSTTIQPQQQQLSAATPAGTTLDSVQAHILALEATWDPLWEEYLKPRWRRQRLGLHHAQERVIEGFGKNRIGESMQRPLELCSWKDREALPPIGKEYQQRYKRVNDRLPKAPRSSQAAIQPAASEPGPSTPPPAKRSKRTKAEPEAAEPPKGKGKAAKAKPVPQPGSWKDREALPPIGKKYQQRYKLVNDRLLKAGSGCTGLQSTGGAVMARPATMRRP</sequence>
<dbReference type="AlphaFoldDB" id="A0A699Z385"/>
<proteinExistence type="predicted"/>
<feature type="region of interest" description="Disordered" evidence="1">
    <location>
        <begin position="233"/>
        <end position="256"/>
    </location>
</feature>
<evidence type="ECO:0000313" key="3">
    <source>
        <dbReference type="Proteomes" id="UP000485058"/>
    </source>
</evidence>
<feature type="region of interest" description="Disordered" evidence="1">
    <location>
        <begin position="145"/>
        <end position="215"/>
    </location>
</feature>
<reference evidence="2 3" key="1">
    <citation type="submission" date="2020-02" db="EMBL/GenBank/DDBJ databases">
        <title>Draft genome sequence of Haematococcus lacustris strain NIES-144.</title>
        <authorList>
            <person name="Morimoto D."/>
            <person name="Nakagawa S."/>
            <person name="Yoshida T."/>
            <person name="Sawayama S."/>
        </authorList>
    </citation>
    <scope>NUCLEOTIDE SEQUENCE [LARGE SCALE GENOMIC DNA]</scope>
    <source>
        <strain evidence="2 3">NIES-144</strain>
    </source>
</reference>
<gene>
    <name evidence="2" type="ORF">HaLaN_05085</name>
</gene>
<protein>
    <submittedName>
        <fullName evidence="2">Uncharacterized protein</fullName>
    </submittedName>
</protein>
<dbReference type="Proteomes" id="UP000485058">
    <property type="component" value="Unassembled WGS sequence"/>
</dbReference>
<evidence type="ECO:0000313" key="2">
    <source>
        <dbReference type="EMBL" id="GFH09862.1"/>
    </source>
</evidence>